<dbReference type="AlphaFoldDB" id="W2LIU2"/>
<dbReference type="VEuPathDB" id="FungiDB:PPTG_10255"/>
<sequence length="152" mass="16664">MFKLEPISLERIHALEVKIRDLEELQLAQKRSPSRRDNQMVHLDAITNNNALVNDGQWNVFDTNGFELSDSKTEIRCVKTGWYILSLAVFLTPQTTSAIVELRVDGRSIRHDRASAANQPTSVSCVCSTSLSGCYAAGSRVGAAPTAAKLMG</sequence>
<dbReference type="Proteomes" id="UP000054423">
    <property type="component" value="Unassembled WGS sequence"/>
</dbReference>
<proteinExistence type="predicted"/>
<accession>W2LIU2</accession>
<reference evidence="1" key="1">
    <citation type="submission" date="2013-11" db="EMBL/GenBank/DDBJ databases">
        <title>The Genome Sequence of Phytophthora parasitica CHvinca01.</title>
        <authorList>
            <consortium name="The Broad Institute Genomics Platform"/>
            <person name="Russ C."/>
            <person name="Tyler B."/>
            <person name="Panabieres F."/>
            <person name="Shan W."/>
            <person name="Tripathy S."/>
            <person name="Grunwald N."/>
            <person name="Machado M."/>
            <person name="Johnson C.S."/>
            <person name="Arredondo F."/>
            <person name="Hong C."/>
            <person name="Coffey M."/>
            <person name="Young S.K."/>
            <person name="Zeng Q."/>
            <person name="Gargeya S."/>
            <person name="Fitzgerald M."/>
            <person name="Abouelleil A."/>
            <person name="Alvarado L."/>
            <person name="Chapman S.B."/>
            <person name="Gainer-Dewar J."/>
            <person name="Goldberg J."/>
            <person name="Griggs A."/>
            <person name="Gujja S."/>
            <person name="Hansen M."/>
            <person name="Howarth C."/>
            <person name="Imamovic A."/>
            <person name="Ireland A."/>
            <person name="Larimer J."/>
            <person name="McCowan C."/>
            <person name="Murphy C."/>
            <person name="Pearson M."/>
            <person name="Poon T.W."/>
            <person name="Priest M."/>
            <person name="Roberts A."/>
            <person name="Saif S."/>
            <person name="Shea T."/>
            <person name="Sykes S."/>
            <person name="Wortman J."/>
            <person name="Nusbaum C."/>
            <person name="Birren B."/>
        </authorList>
    </citation>
    <scope>NUCLEOTIDE SEQUENCE [LARGE SCALE GENOMIC DNA]</scope>
    <source>
        <strain evidence="1">CHvinca01</strain>
    </source>
</reference>
<name>W2LIU2_PHYNI</name>
<protein>
    <recommendedName>
        <fullName evidence="2">TNF family profile domain-containing protein</fullName>
    </recommendedName>
</protein>
<evidence type="ECO:0000313" key="1">
    <source>
        <dbReference type="EMBL" id="ETL97393.1"/>
    </source>
</evidence>
<dbReference type="OrthoDB" id="127990at2759"/>
<gene>
    <name evidence="1" type="ORF">L917_05340</name>
</gene>
<evidence type="ECO:0008006" key="2">
    <source>
        <dbReference type="Google" id="ProtNLM"/>
    </source>
</evidence>
<organism evidence="1">
    <name type="scientific">Phytophthora nicotianae</name>
    <name type="common">Potato buckeye rot agent</name>
    <name type="synonym">Phytophthora parasitica</name>
    <dbReference type="NCBI Taxonomy" id="4792"/>
    <lineage>
        <taxon>Eukaryota</taxon>
        <taxon>Sar</taxon>
        <taxon>Stramenopiles</taxon>
        <taxon>Oomycota</taxon>
        <taxon>Peronosporomycetes</taxon>
        <taxon>Peronosporales</taxon>
        <taxon>Peronosporaceae</taxon>
        <taxon>Phytophthora</taxon>
    </lineage>
</organism>
<dbReference type="EMBL" id="KI678727">
    <property type="protein sequence ID" value="ETL97393.1"/>
    <property type="molecule type" value="Genomic_DNA"/>
</dbReference>